<keyword evidence="2" id="KW-1185">Reference proteome</keyword>
<accession>A0A9W4GRN1</accession>
<comment type="caution">
    <text evidence="1">The sequence shown here is derived from an EMBL/GenBank/DDBJ whole genome shotgun (WGS) entry which is preliminary data.</text>
</comment>
<dbReference type="AlphaFoldDB" id="A0A9W4GRN1"/>
<gene>
    <name evidence="1" type="ORF">SCOCK_30129</name>
</gene>
<sequence>MRLWIHGPASVLAEHYAELNSLTEGVEPTVNALNTTTTIGLARVEDGGWRYIAVLPEDGSRPLVARGPALG</sequence>
<name>A0A9W4GRN1_9ACTN</name>
<protein>
    <submittedName>
        <fullName evidence="1">Uncharacterized protein</fullName>
    </submittedName>
</protein>
<reference evidence="1" key="1">
    <citation type="submission" date="2021-05" db="EMBL/GenBank/DDBJ databases">
        <authorList>
            <person name="Arsene-Ploetze F."/>
        </authorList>
    </citation>
    <scope>NUCLEOTIDE SEQUENCE</scope>
    <source>
        <strain evidence="1">DSM 42138</strain>
    </source>
</reference>
<evidence type="ECO:0000313" key="2">
    <source>
        <dbReference type="Proteomes" id="UP001152519"/>
    </source>
</evidence>
<organism evidence="1 2">
    <name type="scientific">Actinacidiphila cocklensis</name>
    <dbReference type="NCBI Taxonomy" id="887465"/>
    <lineage>
        <taxon>Bacteria</taxon>
        <taxon>Bacillati</taxon>
        <taxon>Actinomycetota</taxon>
        <taxon>Actinomycetes</taxon>
        <taxon>Kitasatosporales</taxon>
        <taxon>Streptomycetaceae</taxon>
        <taxon>Actinacidiphila</taxon>
    </lineage>
</organism>
<dbReference type="RefSeq" id="WP_251491698.1">
    <property type="nucleotide sequence ID" value="NZ_CAJSLV010000059.1"/>
</dbReference>
<proteinExistence type="predicted"/>
<evidence type="ECO:0000313" key="1">
    <source>
        <dbReference type="EMBL" id="CAG6394896.1"/>
    </source>
</evidence>
<dbReference type="EMBL" id="CAJSLV010000059">
    <property type="protein sequence ID" value="CAG6394896.1"/>
    <property type="molecule type" value="Genomic_DNA"/>
</dbReference>
<dbReference type="Proteomes" id="UP001152519">
    <property type="component" value="Unassembled WGS sequence"/>
</dbReference>